<dbReference type="Gene3D" id="3.40.50.1580">
    <property type="entry name" value="Nucleoside phosphorylase domain"/>
    <property type="match status" value="1"/>
</dbReference>
<evidence type="ECO:0000256" key="3">
    <source>
        <dbReference type="ARBA" id="ARBA00021980"/>
    </source>
</evidence>
<comment type="caution">
    <text evidence="8">The sequence shown here is derived from an EMBL/GenBank/DDBJ whole genome shotgun (WGS) entry which is preliminary data.</text>
</comment>
<dbReference type="GO" id="GO:0004731">
    <property type="term" value="F:purine-nucleoside phosphorylase activity"/>
    <property type="evidence" value="ECO:0007669"/>
    <property type="project" value="InterPro"/>
</dbReference>
<dbReference type="Proteomes" id="UP000317410">
    <property type="component" value="Unassembled WGS sequence"/>
</dbReference>
<evidence type="ECO:0000256" key="5">
    <source>
        <dbReference type="ARBA" id="ARBA00022679"/>
    </source>
</evidence>
<dbReference type="GO" id="GO:0004850">
    <property type="term" value="F:uridine phosphorylase activity"/>
    <property type="evidence" value="ECO:0007669"/>
    <property type="project" value="UniProtKB-EC"/>
</dbReference>
<gene>
    <name evidence="8" type="primary">deoD</name>
    <name evidence="8" type="ORF">MLI01_24530</name>
</gene>
<dbReference type="PANTHER" id="PTHR43691">
    <property type="entry name" value="URIDINE PHOSPHORYLASE"/>
    <property type="match status" value="1"/>
</dbReference>
<proteinExistence type="inferred from homology"/>
<dbReference type="InterPro" id="IPR004402">
    <property type="entry name" value="DeoD-type"/>
</dbReference>
<feature type="domain" description="Nucleoside phosphorylase" evidence="7">
    <location>
        <begin position="25"/>
        <end position="234"/>
    </location>
</feature>
<keyword evidence="5" id="KW-0808">Transferase</keyword>
<dbReference type="NCBIfam" id="NF004489">
    <property type="entry name" value="PRK05819.1"/>
    <property type="match status" value="1"/>
</dbReference>
<dbReference type="EMBL" id="BJNQ01000018">
    <property type="protein sequence ID" value="GEC76308.1"/>
    <property type="molecule type" value="Genomic_DNA"/>
</dbReference>
<dbReference type="InterPro" id="IPR000845">
    <property type="entry name" value="Nucleoside_phosphorylase_d"/>
</dbReference>
<dbReference type="PANTHER" id="PTHR43691:SF11">
    <property type="entry name" value="FI09636P-RELATED"/>
    <property type="match status" value="1"/>
</dbReference>
<evidence type="ECO:0000256" key="1">
    <source>
        <dbReference type="ARBA" id="ARBA00010456"/>
    </source>
</evidence>
<evidence type="ECO:0000256" key="2">
    <source>
        <dbReference type="ARBA" id="ARBA00011888"/>
    </source>
</evidence>
<dbReference type="GO" id="GO:0006152">
    <property type="term" value="P:purine nucleoside catabolic process"/>
    <property type="evidence" value="ECO:0007669"/>
    <property type="project" value="TreeGrafter"/>
</dbReference>
<comment type="catalytic activity">
    <reaction evidence="6">
        <text>uridine + phosphate = alpha-D-ribose 1-phosphate + uracil</text>
        <dbReference type="Rhea" id="RHEA:24388"/>
        <dbReference type="ChEBI" id="CHEBI:16704"/>
        <dbReference type="ChEBI" id="CHEBI:17568"/>
        <dbReference type="ChEBI" id="CHEBI:43474"/>
        <dbReference type="ChEBI" id="CHEBI:57720"/>
        <dbReference type="EC" id="2.4.2.3"/>
    </reaction>
</comment>
<evidence type="ECO:0000256" key="4">
    <source>
        <dbReference type="ARBA" id="ARBA00022676"/>
    </source>
</evidence>
<dbReference type="InterPro" id="IPR035994">
    <property type="entry name" value="Nucleoside_phosphorylase_sf"/>
</dbReference>
<protein>
    <recommendedName>
        <fullName evidence="3">Uridine phosphorylase</fullName>
        <ecNumber evidence="2">2.4.2.3</ecNumber>
    </recommendedName>
</protein>
<sequence length="247" mass="26752">MHRDEADYADAMSTHIAAEPGQIAPIVLFPGDPLRAKWIAETFLDDAELYSQTRGMLGFTGTWEGHRVSVQGSGMGQPSMAIYANELFDAYGVQTIVRVGSCGALTEKVKIRDIIIANGASTDSGINRVRFHGLDFAPVADFSLLRAAVEASETEPLESAVHVGQLFSSDQFYSTRPELTEPFVQHGILGVEMEAAGLYTLAAYHGRRALAICTVSDHIVTGEETTAQEREQTFGDMIRIALRAATA</sequence>
<reference evidence="8 9" key="1">
    <citation type="submission" date="2019-06" db="EMBL/GenBank/DDBJ databases">
        <title>Whole genome shotgun sequence of Microbacterium liquefaciens NBRC 15037.</title>
        <authorList>
            <person name="Hosoyama A."/>
            <person name="Uohara A."/>
            <person name="Ohji S."/>
            <person name="Ichikawa N."/>
        </authorList>
    </citation>
    <scope>NUCLEOTIDE SEQUENCE [LARGE SCALE GENOMIC DNA]</scope>
    <source>
        <strain evidence="8 9">NBRC 15037</strain>
    </source>
</reference>
<dbReference type="Pfam" id="PF01048">
    <property type="entry name" value="PNP_UDP_1"/>
    <property type="match status" value="1"/>
</dbReference>
<comment type="similarity">
    <text evidence="1">Belongs to the PNP/UDP phosphorylase family.</text>
</comment>
<accession>A0A4Y4B700</accession>
<dbReference type="InterPro" id="IPR018016">
    <property type="entry name" value="Nucleoside_phosphorylase_CS"/>
</dbReference>
<dbReference type="AlphaFoldDB" id="A0A4Y4B700"/>
<dbReference type="HAMAP" id="MF_01627">
    <property type="entry name" value="Pur_nucleosid_phosp"/>
    <property type="match status" value="1"/>
</dbReference>
<dbReference type="NCBIfam" id="TIGR00107">
    <property type="entry name" value="deoD"/>
    <property type="match status" value="1"/>
</dbReference>
<dbReference type="PROSITE" id="PS01232">
    <property type="entry name" value="PNP_UDP_1"/>
    <property type="match status" value="1"/>
</dbReference>
<dbReference type="CDD" id="cd09006">
    <property type="entry name" value="PNP_EcPNPI-like"/>
    <property type="match status" value="1"/>
</dbReference>
<dbReference type="SUPFAM" id="SSF53167">
    <property type="entry name" value="Purine and uridine phosphorylases"/>
    <property type="match status" value="1"/>
</dbReference>
<name>A0A4Y4B700_MICMQ</name>
<dbReference type="GO" id="GO:0005829">
    <property type="term" value="C:cytosol"/>
    <property type="evidence" value="ECO:0007669"/>
    <property type="project" value="TreeGrafter"/>
</dbReference>
<dbReference type="EC" id="2.4.2.3" evidence="2"/>
<evidence type="ECO:0000259" key="7">
    <source>
        <dbReference type="Pfam" id="PF01048"/>
    </source>
</evidence>
<keyword evidence="4" id="KW-0328">Glycosyltransferase</keyword>
<evidence type="ECO:0000313" key="9">
    <source>
        <dbReference type="Proteomes" id="UP000317410"/>
    </source>
</evidence>
<evidence type="ECO:0000313" key="8">
    <source>
        <dbReference type="EMBL" id="GEC76308.1"/>
    </source>
</evidence>
<organism evidence="8 9">
    <name type="scientific">Microbacterium maritypicum</name>
    <name type="common">Microbacterium liquefaciens</name>
    <dbReference type="NCBI Taxonomy" id="33918"/>
    <lineage>
        <taxon>Bacteria</taxon>
        <taxon>Bacillati</taxon>
        <taxon>Actinomycetota</taxon>
        <taxon>Actinomycetes</taxon>
        <taxon>Micrococcales</taxon>
        <taxon>Microbacteriaceae</taxon>
        <taxon>Microbacterium</taxon>
    </lineage>
</organism>
<evidence type="ECO:0000256" key="6">
    <source>
        <dbReference type="ARBA" id="ARBA00048447"/>
    </source>
</evidence>